<proteinExistence type="predicted"/>
<feature type="non-terminal residue" evidence="1">
    <location>
        <position position="21"/>
    </location>
</feature>
<dbReference type="AlphaFoldDB" id="A0A6S6U2N5"/>
<name>A0A6S6U2N5_9BACT</name>
<protein>
    <submittedName>
        <fullName evidence="1">Uncharacterized protein</fullName>
    </submittedName>
</protein>
<accession>A0A6S6U2N5</accession>
<dbReference type="EMBL" id="CACVAR010000397">
    <property type="protein sequence ID" value="CAA6825945.1"/>
    <property type="molecule type" value="Genomic_DNA"/>
</dbReference>
<reference evidence="1" key="1">
    <citation type="submission" date="2020-01" db="EMBL/GenBank/DDBJ databases">
        <authorList>
            <person name="Meier V. D."/>
            <person name="Meier V D."/>
        </authorList>
    </citation>
    <scope>NUCLEOTIDE SEQUENCE</scope>
    <source>
        <strain evidence="1">HLG_WM_MAG_03</strain>
    </source>
</reference>
<sequence length="21" mass="2463">MKIDNIKVKNFKSLKSIDIDL</sequence>
<evidence type="ECO:0000313" key="1">
    <source>
        <dbReference type="EMBL" id="CAA6825945.1"/>
    </source>
</evidence>
<gene>
    <name evidence="1" type="ORF">HELGO_WM63687</name>
</gene>
<organism evidence="1">
    <name type="scientific">uncultured Sulfurovum sp</name>
    <dbReference type="NCBI Taxonomy" id="269237"/>
    <lineage>
        <taxon>Bacteria</taxon>
        <taxon>Pseudomonadati</taxon>
        <taxon>Campylobacterota</taxon>
        <taxon>Epsilonproteobacteria</taxon>
        <taxon>Campylobacterales</taxon>
        <taxon>Sulfurovaceae</taxon>
        <taxon>Sulfurovum</taxon>
        <taxon>environmental samples</taxon>
    </lineage>
</organism>